<evidence type="ECO:0000313" key="1">
    <source>
        <dbReference type="EMBL" id="MFC5287036.1"/>
    </source>
</evidence>
<accession>A0ABW0EK05</accession>
<keyword evidence="2" id="KW-1185">Reference proteome</keyword>
<proteinExistence type="predicted"/>
<dbReference type="CDD" id="cd00093">
    <property type="entry name" value="HTH_XRE"/>
    <property type="match status" value="1"/>
</dbReference>
<evidence type="ECO:0008006" key="3">
    <source>
        <dbReference type="Google" id="ProtNLM"/>
    </source>
</evidence>
<protein>
    <recommendedName>
        <fullName evidence="3">XRE family transcriptional regulator</fullName>
    </recommendedName>
</protein>
<gene>
    <name evidence="1" type="ORF">ACFPM7_08230</name>
</gene>
<name>A0ABW0EK05_9PSEU</name>
<organism evidence="1 2">
    <name type="scientific">Actinokineospora guangxiensis</name>
    <dbReference type="NCBI Taxonomy" id="1490288"/>
    <lineage>
        <taxon>Bacteria</taxon>
        <taxon>Bacillati</taxon>
        <taxon>Actinomycetota</taxon>
        <taxon>Actinomycetes</taxon>
        <taxon>Pseudonocardiales</taxon>
        <taxon>Pseudonocardiaceae</taxon>
        <taxon>Actinokineospora</taxon>
    </lineage>
</organism>
<dbReference type="EMBL" id="JBHSKF010000003">
    <property type="protein sequence ID" value="MFC5287036.1"/>
    <property type="molecule type" value="Genomic_DNA"/>
</dbReference>
<evidence type="ECO:0000313" key="2">
    <source>
        <dbReference type="Proteomes" id="UP001596157"/>
    </source>
</evidence>
<sequence>MNLDTFPSVLDRTIERSGMSLEHLQRRLSARGVRVSLSTLSYWRRGRTRPERPESMKAVSAMEDVLELPRGHLAELLPPRKPRGRWASRAGETRQPDVLWRDPTGLAAALSALEEPSPGTLTYLSIHDHHRLDSMRRDASTTVRMVLRAEADGVRSCVVLHRAEDGDTALPVVVAGSGCAVGRVRSQPGNRFVVSEILLDRTLSVGQTALVSYEVRWFGTVPALRYSRALRRAPRSYLVEVGFDRLAVPAECHAFTQGDAWAAERGGGRLRVGAFGGAHHLVSDPQEPIVGVRWVW</sequence>
<dbReference type="Proteomes" id="UP001596157">
    <property type="component" value="Unassembled WGS sequence"/>
</dbReference>
<dbReference type="RefSeq" id="WP_378245578.1">
    <property type="nucleotide sequence ID" value="NZ_JBHSKF010000003.1"/>
</dbReference>
<dbReference type="InterPro" id="IPR001387">
    <property type="entry name" value="Cro/C1-type_HTH"/>
</dbReference>
<comment type="caution">
    <text evidence="1">The sequence shown here is derived from an EMBL/GenBank/DDBJ whole genome shotgun (WGS) entry which is preliminary data.</text>
</comment>
<reference evidence="2" key="1">
    <citation type="journal article" date="2019" name="Int. J. Syst. Evol. Microbiol.">
        <title>The Global Catalogue of Microorganisms (GCM) 10K type strain sequencing project: providing services to taxonomists for standard genome sequencing and annotation.</title>
        <authorList>
            <consortium name="The Broad Institute Genomics Platform"/>
            <consortium name="The Broad Institute Genome Sequencing Center for Infectious Disease"/>
            <person name="Wu L."/>
            <person name="Ma J."/>
        </authorList>
    </citation>
    <scope>NUCLEOTIDE SEQUENCE [LARGE SCALE GENOMIC DNA]</scope>
    <source>
        <strain evidence="2">CCUG 59778</strain>
    </source>
</reference>